<evidence type="ECO:0000256" key="1">
    <source>
        <dbReference type="SAM" id="SignalP"/>
    </source>
</evidence>
<reference evidence="3" key="1">
    <citation type="journal article" date="2019" name="Int. J. Syst. Evol. Microbiol.">
        <title>The Global Catalogue of Microorganisms (GCM) 10K type strain sequencing project: providing services to taxonomists for standard genome sequencing and annotation.</title>
        <authorList>
            <consortium name="The Broad Institute Genomics Platform"/>
            <consortium name="The Broad Institute Genome Sequencing Center for Infectious Disease"/>
            <person name="Wu L."/>
            <person name="Ma J."/>
        </authorList>
    </citation>
    <scope>NUCLEOTIDE SEQUENCE [LARGE SCALE GENOMIC DNA]</scope>
    <source>
        <strain evidence="3">KCTC 52274</strain>
    </source>
</reference>
<dbReference type="Proteomes" id="UP001597319">
    <property type="component" value="Unassembled WGS sequence"/>
</dbReference>
<evidence type="ECO:0000313" key="3">
    <source>
        <dbReference type="Proteomes" id="UP001597319"/>
    </source>
</evidence>
<dbReference type="EMBL" id="JBHULE010000002">
    <property type="protein sequence ID" value="MFD2561226.1"/>
    <property type="molecule type" value="Genomic_DNA"/>
</dbReference>
<dbReference type="PROSITE" id="PS51257">
    <property type="entry name" value="PROKAR_LIPOPROTEIN"/>
    <property type="match status" value="1"/>
</dbReference>
<keyword evidence="3" id="KW-1185">Reference proteome</keyword>
<name>A0ABW5LAA6_9FLAO</name>
<comment type="caution">
    <text evidence="2">The sequence shown here is derived from an EMBL/GenBank/DDBJ whole genome shotgun (WGS) entry which is preliminary data.</text>
</comment>
<organism evidence="2 3">
    <name type="scientific">Aquimarina rubra</name>
    <dbReference type="NCBI Taxonomy" id="1920033"/>
    <lineage>
        <taxon>Bacteria</taxon>
        <taxon>Pseudomonadati</taxon>
        <taxon>Bacteroidota</taxon>
        <taxon>Flavobacteriia</taxon>
        <taxon>Flavobacteriales</taxon>
        <taxon>Flavobacteriaceae</taxon>
        <taxon>Aquimarina</taxon>
    </lineage>
</organism>
<sequence>MKKIILLFGITGILMAFSGCQSDDDSGQADFFIEGTVDGEKVYADYLRPGTTETYFAESHRFTFQRKISEENQIVWYMSVDDLDLDNITFPRTLRHFENNGDPFLDFSYINDNDGQEISYGLDNINTERFSVVLTDWSDDILSGTFSGELSSGAGDNDPFITVTNGSFRIKLSRVPL</sequence>
<evidence type="ECO:0000313" key="2">
    <source>
        <dbReference type="EMBL" id="MFD2561226.1"/>
    </source>
</evidence>
<feature type="signal peptide" evidence="1">
    <location>
        <begin position="1"/>
        <end position="18"/>
    </location>
</feature>
<gene>
    <name evidence="2" type="ORF">ACFSR1_01010</name>
</gene>
<protein>
    <recommendedName>
        <fullName evidence="4">Lipoprotein</fullName>
    </recommendedName>
</protein>
<proteinExistence type="predicted"/>
<dbReference type="RefSeq" id="WP_378288753.1">
    <property type="nucleotide sequence ID" value="NZ_JBHULE010000002.1"/>
</dbReference>
<evidence type="ECO:0008006" key="4">
    <source>
        <dbReference type="Google" id="ProtNLM"/>
    </source>
</evidence>
<feature type="chain" id="PRO_5046833906" description="Lipoprotein" evidence="1">
    <location>
        <begin position="19"/>
        <end position="177"/>
    </location>
</feature>
<accession>A0ABW5LAA6</accession>
<keyword evidence="1" id="KW-0732">Signal</keyword>